<evidence type="ECO:0000259" key="2">
    <source>
        <dbReference type="Pfam" id="PF02384"/>
    </source>
</evidence>
<keyword evidence="4" id="KW-0489">Methyltransferase</keyword>
<dbReference type="InterPro" id="IPR029063">
    <property type="entry name" value="SAM-dependent_MTases_sf"/>
</dbReference>
<protein>
    <submittedName>
        <fullName evidence="4">N-6 DNA methylase</fullName>
    </submittedName>
</protein>
<dbReference type="GO" id="GO:0008168">
    <property type="term" value="F:methyltransferase activity"/>
    <property type="evidence" value="ECO:0007669"/>
    <property type="project" value="UniProtKB-KW"/>
</dbReference>
<evidence type="ECO:0000313" key="5">
    <source>
        <dbReference type="Proteomes" id="UP001235303"/>
    </source>
</evidence>
<accession>A0ABT7AS69</accession>
<dbReference type="PRINTS" id="PR00507">
    <property type="entry name" value="N12N6MTFRASE"/>
</dbReference>
<dbReference type="InterPro" id="IPR052916">
    <property type="entry name" value="Type-I_RE_MTase_Subunit"/>
</dbReference>
<keyword evidence="5" id="KW-1185">Reference proteome</keyword>
<organism evidence="4 5">
    <name type="scientific">Roseofilum acuticapitatum BLCC-M154</name>
    <dbReference type="NCBI Taxonomy" id="3022444"/>
    <lineage>
        <taxon>Bacteria</taxon>
        <taxon>Bacillati</taxon>
        <taxon>Cyanobacteriota</taxon>
        <taxon>Cyanophyceae</taxon>
        <taxon>Desertifilales</taxon>
        <taxon>Desertifilaceae</taxon>
        <taxon>Roseofilum</taxon>
        <taxon>Roseofilum acuticapitatum</taxon>
    </lineage>
</organism>
<dbReference type="PROSITE" id="PS00092">
    <property type="entry name" value="N6_MTASE"/>
    <property type="match status" value="1"/>
</dbReference>
<dbReference type="Gene3D" id="3.40.50.150">
    <property type="entry name" value="Vaccinia Virus protein VP39"/>
    <property type="match status" value="1"/>
</dbReference>
<name>A0ABT7AS69_9CYAN</name>
<dbReference type="Pfam" id="PF13588">
    <property type="entry name" value="HSDR_N_2"/>
    <property type="match status" value="1"/>
</dbReference>
<dbReference type="EMBL" id="JAQOSP010000066">
    <property type="protein sequence ID" value="MDJ1169750.1"/>
    <property type="molecule type" value="Genomic_DNA"/>
</dbReference>
<feature type="domain" description="Type I restriction enzyme R protein N-terminal" evidence="3">
    <location>
        <begin position="26"/>
        <end position="136"/>
    </location>
</feature>
<evidence type="ECO:0000313" key="4">
    <source>
        <dbReference type="EMBL" id="MDJ1169750.1"/>
    </source>
</evidence>
<keyword evidence="4" id="KW-0808">Transferase</keyword>
<comment type="caution">
    <text evidence="4">The sequence shown here is derived from an EMBL/GenBank/DDBJ whole genome shotgun (WGS) entry which is preliminary data.</text>
</comment>
<dbReference type="PANTHER" id="PTHR42998:SF1">
    <property type="entry name" value="TYPE I RESTRICTION ENZYME HINDI METHYLASE SUBUNIT"/>
    <property type="match status" value="1"/>
</dbReference>
<dbReference type="InterPro" id="IPR029464">
    <property type="entry name" value="HSDR_N"/>
</dbReference>
<proteinExistence type="predicted"/>
<evidence type="ECO:0000259" key="3">
    <source>
        <dbReference type="Pfam" id="PF13588"/>
    </source>
</evidence>
<dbReference type="GO" id="GO:0032259">
    <property type="term" value="P:methylation"/>
    <property type="evidence" value="ECO:0007669"/>
    <property type="project" value="UniProtKB-KW"/>
</dbReference>
<sequence>MSKVIATLPDGKICDFIDQKIRQDTPEEYVRQNIERRLVLELEYRPEDIAVEFPIKIGSKRFRADLVIFKEGQEHTIDNAWIIIECKKDSVEPSNRRDGVEQLKSYMSACSNAEWGMWTNGKYKFVFRRLYIDGQFVWEEPNDIPSRNGDVEEVNRPKRETLKHATDDNLLFSFKICHNHIYVTDGLQKQPAFFELLKVIFCKIHDERNFPNPLNFYATATEKASNDGRLTVVNRIGKIFEAVKKRYPAIFDANDRIKLQPRSLAYIVGELQRYSFLETDIDVKGKAYEELVGANLRGDRGEFFTPRNVQTMAVRMLDLKIDEKVLDPACGTGGFLVIAMNQIIDQLKASMGNNITSSMMQAALTERIQQLASQCFFGTDINPDLVKATKMNMVMNNDGSGNILRQDSLLHPHQWEDNFRKAFANALGVDPSTLRSADDLGLFDAIATNPPFGSKLPIKDQETLRQYKLGHVWEETENGWEMTEQLQTSQPPEILFIERCWQFLKPGGRMAIVLPDAILGAPGLLYARWWMLTHCRIVASIDLHPDTFQPRNGTQTSVLILQKKTEEEMNREAIDRQLRDYEIFMAQVNAIGHDKRGNKTFRRNEDGEEILVPTKPEEIPMLEHTATGEATVRPLPRQKVLDDDTPLVANEFIDWKKQAVLGW</sequence>
<dbReference type="Proteomes" id="UP001235303">
    <property type="component" value="Unassembled WGS sequence"/>
</dbReference>
<keyword evidence="1" id="KW-0680">Restriction system</keyword>
<dbReference type="PANTHER" id="PTHR42998">
    <property type="entry name" value="TYPE I RESTRICTION ENZYME HINDVIIP M PROTEIN-RELATED"/>
    <property type="match status" value="1"/>
</dbReference>
<evidence type="ECO:0000256" key="1">
    <source>
        <dbReference type="ARBA" id="ARBA00022747"/>
    </source>
</evidence>
<dbReference type="InterPro" id="IPR002052">
    <property type="entry name" value="DNA_methylase_N6_adenine_CS"/>
</dbReference>
<gene>
    <name evidence="4" type="ORF">PMG71_09960</name>
</gene>
<dbReference type="Pfam" id="PF02384">
    <property type="entry name" value="N6_Mtase"/>
    <property type="match status" value="1"/>
</dbReference>
<reference evidence="4 5" key="1">
    <citation type="submission" date="2023-01" db="EMBL/GenBank/DDBJ databases">
        <title>Novel diversity within Roseofilum (Cyanobacteria; Desertifilaceae) from marine benthic mats with descriptions of four novel species.</title>
        <authorList>
            <person name="Wang Y."/>
            <person name="Berthold D.E."/>
            <person name="Hu J."/>
            <person name="Lefler F.W."/>
            <person name="Laughinghouse H.D. IV."/>
        </authorList>
    </citation>
    <scope>NUCLEOTIDE SEQUENCE [LARGE SCALE GENOMIC DNA]</scope>
    <source>
        <strain evidence="4 5">BLCC-M154</strain>
    </source>
</reference>
<dbReference type="SUPFAM" id="SSF53335">
    <property type="entry name" value="S-adenosyl-L-methionine-dependent methyltransferases"/>
    <property type="match status" value="1"/>
</dbReference>
<dbReference type="InterPro" id="IPR003356">
    <property type="entry name" value="DNA_methylase_A-5"/>
</dbReference>
<feature type="domain" description="DNA methylase adenine-specific" evidence="2">
    <location>
        <begin position="280"/>
        <end position="588"/>
    </location>
</feature>
<dbReference type="RefSeq" id="WP_283753506.1">
    <property type="nucleotide sequence ID" value="NZ_JAQOSP010000066.1"/>
</dbReference>